<dbReference type="Proteomes" id="UP000823749">
    <property type="component" value="Chromosome 3"/>
</dbReference>
<gene>
    <name evidence="1" type="ORF">RHGRI_007316</name>
</gene>
<accession>A0AAV6KXP0</accession>
<proteinExistence type="predicted"/>
<protein>
    <submittedName>
        <fullName evidence="1">Uncharacterized protein</fullName>
    </submittedName>
</protein>
<organism evidence="1 2">
    <name type="scientific">Rhododendron griersonianum</name>
    <dbReference type="NCBI Taxonomy" id="479676"/>
    <lineage>
        <taxon>Eukaryota</taxon>
        <taxon>Viridiplantae</taxon>
        <taxon>Streptophyta</taxon>
        <taxon>Embryophyta</taxon>
        <taxon>Tracheophyta</taxon>
        <taxon>Spermatophyta</taxon>
        <taxon>Magnoliopsida</taxon>
        <taxon>eudicotyledons</taxon>
        <taxon>Gunneridae</taxon>
        <taxon>Pentapetalae</taxon>
        <taxon>asterids</taxon>
        <taxon>Ericales</taxon>
        <taxon>Ericaceae</taxon>
        <taxon>Ericoideae</taxon>
        <taxon>Rhodoreae</taxon>
        <taxon>Rhododendron</taxon>
    </lineage>
</organism>
<evidence type="ECO:0000313" key="1">
    <source>
        <dbReference type="EMBL" id="KAG5557024.1"/>
    </source>
</evidence>
<name>A0AAV6KXP0_9ERIC</name>
<comment type="caution">
    <text evidence="1">The sequence shown here is derived from an EMBL/GenBank/DDBJ whole genome shotgun (WGS) entry which is preliminary data.</text>
</comment>
<evidence type="ECO:0000313" key="2">
    <source>
        <dbReference type="Proteomes" id="UP000823749"/>
    </source>
</evidence>
<dbReference type="EMBL" id="JACTNZ010000003">
    <property type="protein sequence ID" value="KAG5557024.1"/>
    <property type="molecule type" value="Genomic_DNA"/>
</dbReference>
<keyword evidence="2" id="KW-1185">Reference proteome</keyword>
<reference evidence="1" key="1">
    <citation type="submission" date="2020-08" db="EMBL/GenBank/DDBJ databases">
        <title>Plant Genome Project.</title>
        <authorList>
            <person name="Zhang R.-G."/>
        </authorList>
    </citation>
    <scope>NUCLEOTIDE SEQUENCE</scope>
    <source>
        <strain evidence="1">WSP0</strain>
        <tissue evidence="1">Leaf</tissue>
    </source>
</reference>
<sequence length="124" mass="13690">MKPDLGFIVLKVESYAEDYKAEISKLINSRFRLEEMKKVLGNFAASVGLEFLEAYLPYSKELDSPVSMKSANPSAVATADGKSLIPSLSSSNCAQFCRPDMKLNTLSSSDMFLMSNIKELNSFT</sequence>
<dbReference type="AlphaFoldDB" id="A0AAV6KXP0"/>